<evidence type="ECO:0000259" key="2">
    <source>
        <dbReference type="Pfam" id="PF09323"/>
    </source>
</evidence>
<dbReference type="InterPro" id="IPR015402">
    <property type="entry name" value="DUF1980"/>
</dbReference>
<organism evidence="4 5">
    <name type="scientific">Alkalihalophilus marmarensis DSM 21297</name>
    <dbReference type="NCBI Taxonomy" id="1188261"/>
    <lineage>
        <taxon>Bacteria</taxon>
        <taxon>Bacillati</taxon>
        <taxon>Bacillota</taxon>
        <taxon>Bacilli</taxon>
        <taxon>Bacillales</taxon>
        <taxon>Bacillaceae</taxon>
        <taxon>Alkalihalophilus</taxon>
    </lineage>
</organism>
<evidence type="ECO:0008006" key="6">
    <source>
        <dbReference type="Google" id="ProtNLM"/>
    </source>
</evidence>
<evidence type="ECO:0000259" key="3">
    <source>
        <dbReference type="Pfam" id="PF21537"/>
    </source>
</evidence>
<dbReference type="PANTHER" id="PTHR40047">
    <property type="entry name" value="UPF0703 PROTEIN YCGQ"/>
    <property type="match status" value="1"/>
</dbReference>
<dbReference type="Pfam" id="PF21537">
    <property type="entry name" value="DUF1980_C"/>
    <property type="match status" value="1"/>
</dbReference>
<protein>
    <recommendedName>
        <fullName evidence="6">TIGR03943 family protein</fullName>
    </recommendedName>
</protein>
<keyword evidence="1" id="KW-0812">Transmembrane</keyword>
<dbReference type="InterPro" id="IPR048447">
    <property type="entry name" value="DUF1980_C"/>
</dbReference>
<dbReference type="Proteomes" id="UP000017170">
    <property type="component" value="Unassembled WGS sequence"/>
</dbReference>
<feature type="transmembrane region" description="Helical" evidence="1">
    <location>
        <begin position="9"/>
        <end position="26"/>
    </location>
</feature>
<dbReference type="InterPro" id="IPR048493">
    <property type="entry name" value="DUF1980_N"/>
</dbReference>
<name>U6SSM6_9BACI</name>
<evidence type="ECO:0000256" key="1">
    <source>
        <dbReference type="SAM" id="Phobius"/>
    </source>
</evidence>
<accession>U6SSM6</accession>
<dbReference type="NCBIfam" id="TIGR03943">
    <property type="entry name" value="TIGR03943 family putative permease subunit"/>
    <property type="match status" value="1"/>
</dbReference>
<dbReference type="RefSeq" id="WP_022627604.1">
    <property type="nucleotide sequence ID" value="NZ_ATAE01000016.1"/>
</dbReference>
<dbReference type="PATRIC" id="fig|1188261.3.peg.1277"/>
<dbReference type="EMBL" id="ATAE01000016">
    <property type="protein sequence ID" value="ERN53895.1"/>
    <property type="molecule type" value="Genomic_DNA"/>
</dbReference>
<feature type="transmembrane region" description="Helical" evidence="1">
    <location>
        <begin position="91"/>
        <end position="109"/>
    </location>
</feature>
<evidence type="ECO:0000313" key="5">
    <source>
        <dbReference type="Proteomes" id="UP000017170"/>
    </source>
</evidence>
<reference evidence="4 5" key="1">
    <citation type="journal article" date="2013" name="Genome Announc.">
        <title>Genome Sequence of the Extreme Obligate Alkaliphile Bacillus marmarensis Strain DSM 21297.</title>
        <authorList>
            <person name="Wernick D.G."/>
            <person name="Choi K.Y."/>
            <person name="Tat C.A."/>
            <person name="Lafontaine Rivera J.G."/>
            <person name="Liao J.C."/>
        </authorList>
    </citation>
    <scope>NUCLEOTIDE SEQUENCE [LARGE SCALE GENOMIC DNA]</scope>
    <source>
        <strain evidence="4 5">DSM 21297</strain>
    </source>
</reference>
<dbReference type="AlphaFoldDB" id="U6SSM6"/>
<feature type="domain" description="DUF1980" evidence="2">
    <location>
        <begin position="11"/>
        <end position="121"/>
    </location>
</feature>
<comment type="caution">
    <text evidence="4">The sequence shown here is derived from an EMBL/GenBank/DDBJ whole genome shotgun (WGS) entry which is preliminary data.</text>
</comment>
<keyword evidence="1" id="KW-0472">Membrane</keyword>
<gene>
    <name evidence="4" type="ORF">A33I_09495</name>
</gene>
<dbReference type="PANTHER" id="PTHR40047:SF1">
    <property type="entry name" value="UPF0703 PROTEIN YCGQ"/>
    <property type="match status" value="1"/>
</dbReference>
<dbReference type="Pfam" id="PF09323">
    <property type="entry name" value="DUF1980"/>
    <property type="match status" value="1"/>
</dbReference>
<keyword evidence="5" id="KW-1185">Reference proteome</keyword>
<evidence type="ECO:0000313" key="4">
    <source>
        <dbReference type="EMBL" id="ERN53895.1"/>
    </source>
</evidence>
<dbReference type="InterPro" id="IPR052955">
    <property type="entry name" value="UPF0703_membrane_permease"/>
</dbReference>
<feature type="domain" description="DUF1980" evidence="3">
    <location>
        <begin position="150"/>
        <end position="279"/>
    </location>
</feature>
<feature type="transmembrane region" description="Helical" evidence="1">
    <location>
        <begin position="38"/>
        <end position="56"/>
    </location>
</feature>
<keyword evidence="1" id="KW-1133">Transmembrane helix</keyword>
<sequence length="279" mass="31607">MIYIHVRQLVKAVILLLFVVLIFILHHSGEITRFINPSYVYLSQVASVIFLLLFTIQVPRIFISSEHDHSECGPFGCSHEEEGDGLSLRTLIAYGFISLPLLTGFLLPFKDFGATEALNRGVIYTQHEHHHEHSHEDPHDAYSCEVALHELDETVQELVHQSVLEFQPYNYASYIQAVTSFPEDFVGKPIIIEGFILENATAAETHTVLARFLVTHCVADAHAAGIVIEEGWELGLTENMWVRVTGKLDVKTSESRLIPIIHVKRWQEISPPIDPYVYP</sequence>
<proteinExistence type="predicted"/>